<dbReference type="EMBL" id="AAWS01000069">
    <property type="protein sequence ID" value="EAY24438.1"/>
    <property type="molecule type" value="Genomic_DNA"/>
</dbReference>
<accession>A1ZYU1</accession>
<sequence length="422" mass="47689">MFGQPPTMNISINPYKLNNPMSTNNNLTPPCLALPASDLAYRVTASGFDKPSEDDWVASQIYSYAGVYQYGYAYDDQPQEKPKDRLESACLIYIDYGGHLTLSFRGTAGNTTCGVIKDWSTNLDCDLVAMKTPQGELEVHHGFKKELDVIWKGIMHWVRHFDPEAKRKINITGHSQGGALAFIAAVKLAQEKTDEGKHYNNIQGVTTFAAPKPGGLSFAKYYNDLKLQNEVTLGSVTVRYENTADLVPLLPPNVNINYENYEWIKKIIFGLLDSEYIRNLGGPECRDYITKLVAHLEKMQVKDFLSGFYPVGDHLCFIKYNGDTKMLNREENEECITLDFSNWMMNFCYKFGIFSHSVEATPNIDWEEIINKIKEYVYPKVHQLLEAHTLQPGNGYMLAACPNEAFAKGSDGKEFMHASKSE</sequence>
<dbReference type="Pfam" id="PF01764">
    <property type="entry name" value="Lipase_3"/>
    <property type="match status" value="1"/>
</dbReference>
<feature type="domain" description="Fungal lipase-type" evidence="1">
    <location>
        <begin position="102"/>
        <end position="253"/>
    </location>
</feature>
<dbReference type="eggNOG" id="COG3675">
    <property type="taxonomic scope" value="Bacteria"/>
</dbReference>
<dbReference type="Gene3D" id="3.40.50.1820">
    <property type="entry name" value="alpha/beta hydrolase"/>
    <property type="match status" value="1"/>
</dbReference>
<gene>
    <name evidence="2" type="ORF">M23134_06292</name>
</gene>
<reference evidence="2 3" key="1">
    <citation type="submission" date="2007-01" db="EMBL/GenBank/DDBJ databases">
        <authorList>
            <person name="Haygood M."/>
            <person name="Podell S."/>
            <person name="Anderson C."/>
            <person name="Hopkinson B."/>
            <person name="Roe K."/>
            <person name="Barbeau K."/>
            <person name="Gaasterland T."/>
            <person name="Ferriera S."/>
            <person name="Johnson J."/>
            <person name="Kravitz S."/>
            <person name="Beeson K."/>
            <person name="Sutton G."/>
            <person name="Rogers Y.-H."/>
            <person name="Friedman R."/>
            <person name="Frazier M."/>
            <person name="Venter J.C."/>
        </authorList>
    </citation>
    <scope>NUCLEOTIDE SEQUENCE [LARGE SCALE GENOMIC DNA]</scope>
    <source>
        <strain evidence="2 3">ATCC 23134</strain>
    </source>
</reference>
<keyword evidence="3" id="KW-1185">Reference proteome</keyword>
<dbReference type="Proteomes" id="UP000004095">
    <property type="component" value="Unassembled WGS sequence"/>
</dbReference>
<name>A1ZYU1_MICM2</name>
<evidence type="ECO:0000313" key="3">
    <source>
        <dbReference type="Proteomes" id="UP000004095"/>
    </source>
</evidence>
<protein>
    <submittedName>
        <fullName evidence="2">Lipase family</fullName>
    </submittedName>
</protein>
<dbReference type="CDD" id="cd00519">
    <property type="entry name" value="Lipase_3"/>
    <property type="match status" value="1"/>
</dbReference>
<evidence type="ECO:0000259" key="1">
    <source>
        <dbReference type="Pfam" id="PF01764"/>
    </source>
</evidence>
<dbReference type="InterPro" id="IPR051218">
    <property type="entry name" value="Sec_MonoDiacylglyc_Lipase"/>
</dbReference>
<comment type="caution">
    <text evidence="2">The sequence shown here is derived from an EMBL/GenBank/DDBJ whole genome shotgun (WGS) entry which is preliminary data.</text>
</comment>
<dbReference type="PANTHER" id="PTHR45856">
    <property type="entry name" value="ALPHA/BETA-HYDROLASES SUPERFAMILY PROTEIN"/>
    <property type="match status" value="1"/>
</dbReference>
<dbReference type="AlphaFoldDB" id="A1ZYU1"/>
<dbReference type="InterPro" id="IPR029058">
    <property type="entry name" value="AB_hydrolase_fold"/>
</dbReference>
<evidence type="ECO:0000313" key="2">
    <source>
        <dbReference type="EMBL" id="EAY24438.1"/>
    </source>
</evidence>
<dbReference type="GO" id="GO:0006629">
    <property type="term" value="P:lipid metabolic process"/>
    <property type="evidence" value="ECO:0007669"/>
    <property type="project" value="InterPro"/>
</dbReference>
<organism evidence="2 3">
    <name type="scientific">Microscilla marina ATCC 23134</name>
    <dbReference type="NCBI Taxonomy" id="313606"/>
    <lineage>
        <taxon>Bacteria</taxon>
        <taxon>Pseudomonadati</taxon>
        <taxon>Bacteroidota</taxon>
        <taxon>Cytophagia</taxon>
        <taxon>Cytophagales</taxon>
        <taxon>Microscillaceae</taxon>
        <taxon>Microscilla</taxon>
    </lineage>
</organism>
<dbReference type="PANTHER" id="PTHR45856:SF24">
    <property type="entry name" value="FUNGAL LIPASE-LIKE DOMAIN-CONTAINING PROTEIN"/>
    <property type="match status" value="1"/>
</dbReference>
<proteinExistence type="predicted"/>
<dbReference type="InterPro" id="IPR002921">
    <property type="entry name" value="Fungal_lipase-type"/>
</dbReference>
<dbReference type="SUPFAM" id="SSF53474">
    <property type="entry name" value="alpha/beta-Hydrolases"/>
    <property type="match status" value="1"/>
</dbReference>